<protein>
    <submittedName>
        <fullName evidence="1">Uncharacterized protein</fullName>
    </submittedName>
</protein>
<evidence type="ECO:0000313" key="2">
    <source>
        <dbReference type="Proteomes" id="UP000032247"/>
    </source>
</evidence>
<organism evidence="1 2">
    <name type="scientific">Bacillus subtilis</name>
    <dbReference type="NCBI Taxonomy" id="1423"/>
    <lineage>
        <taxon>Bacteria</taxon>
        <taxon>Bacillati</taxon>
        <taxon>Bacillota</taxon>
        <taxon>Bacilli</taxon>
        <taxon>Bacillales</taxon>
        <taxon>Bacillaceae</taxon>
        <taxon>Bacillus</taxon>
    </lineage>
</organism>
<gene>
    <name evidence="1" type="ORF">SC09_contig4orf01330</name>
</gene>
<sequence>MFFFQSFSRSPRKTKAASRRTAVFSVIQTTARTMMDAAVTEVSAIPAVAAEGAAIKRRLFLFH</sequence>
<comment type="caution">
    <text evidence="1">The sequence shown here is derived from an EMBL/GenBank/DDBJ whole genome shotgun (WGS) entry which is preliminary data.</text>
</comment>
<name>A0A0D1IBH1_BACIU</name>
<dbReference type="Proteomes" id="UP000032247">
    <property type="component" value="Unassembled WGS sequence"/>
</dbReference>
<reference evidence="1 2" key="1">
    <citation type="submission" date="2014-12" db="EMBL/GenBank/DDBJ databases">
        <title>Comparative genome analysis of Bacillus coagulans HM-08, Clostridium butyricum HM-68, Bacillus subtilis HM-66 and Bacillus licheniformis BL-09.</title>
        <authorList>
            <person name="Zhang H."/>
        </authorList>
    </citation>
    <scope>NUCLEOTIDE SEQUENCE [LARGE SCALE GENOMIC DNA]</scope>
    <source>
        <strain evidence="1 2">HM-66</strain>
    </source>
</reference>
<dbReference type="AlphaFoldDB" id="A0A0D1IBH1"/>
<proteinExistence type="predicted"/>
<accession>A0A0D1IBH1</accession>
<dbReference type="EMBL" id="JXBC01000013">
    <property type="protein sequence ID" value="KIU06243.1"/>
    <property type="molecule type" value="Genomic_DNA"/>
</dbReference>
<evidence type="ECO:0000313" key="1">
    <source>
        <dbReference type="EMBL" id="KIU06243.1"/>
    </source>
</evidence>